<dbReference type="EMBL" id="BAABLO010000012">
    <property type="protein sequence ID" value="GAA4730623.1"/>
    <property type="molecule type" value="Genomic_DNA"/>
</dbReference>
<keyword evidence="3" id="KW-0456">Lyase</keyword>
<evidence type="ECO:0000256" key="4">
    <source>
        <dbReference type="RuleBase" id="RU003707"/>
    </source>
</evidence>
<dbReference type="Pfam" id="PF00378">
    <property type="entry name" value="ECH_1"/>
    <property type="match status" value="1"/>
</dbReference>
<dbReference type="Gene3D" id="3.90.226.10">
    <property type="entry name" value="2-enoyl-CoA Hydratase, Chain A, domain 1"/>
    <property type="match status" value="1"/>
</dbReference>
<dbReference type="PANTHER" id="PTHR11941">
    <property type="entry name" value="ENOYL-COA HYDRATASE-RELATED"/>
    <property type="match status" value="1"/>
</dbReference>
<organism evidence="5 6">
    <name type="scientific">Pedococcus ginsenosidimutans</name>
    <dbReference type="NCBI Taxonomy" id="490570"/>
    <lineage>
        <taxon>Bacteria</taxon>
        <taxon>Bacillati</taxon>
        <taxon>Actinomycetota</taxon>
        <taxon>Actinomycetes</taxon>
        <taxon>Micrococcales</taxon>
        <taxon>Intrasporangiaceae</taxon>
        <taxon>Pedococcus</taxon>
    </lineage>
</organism>
<proteinExistence type="inferred from homology"/>
<keyword evidence="2" id="KW-0443">Lipid metabolism</keyword>
<accession>A0ABP8YKV0</accession>
<name>A0ABP8YKV0_9MICO</name>
<dbReference type="InterPro" id="IPR029045">
    <property type="entry name" value="ClpP/crotonase-like_dom_sf"/>
</dbReference>
<gene>
    <name evidence="5" type="ORF">GCM10025782_32140</name>
</gene>
<comment type="caution">
    <text evidence="5">The sequence shown here is derived from an EMBL/GenBank/DDBJ whole genome shotgun (WGS) entry which is preliminary data.</text>
</comment>
<sequence length="259" mass="26535">MTEAASTPHPHLRVSREGAVLTVTLTNPERRNAQVPSLWTALAEVADGLDPQVRVVVLRGEGPSFSAGLDRSVLAPGGADGEPDLLALGDDESAVAEVIARFQRGFTAWGEVPAVVVAAVQGHAIGAGFQLALAADLRVVADDVQLAMRETSLGLVPDLGGTGPLVRLVGPARALEICATGRFVGAQEAVATGLANVAVPRADLAATTADLVAALLAAPEAALLELKPLLRSAAVLDRDAQLAAEREAQARLLKGLAAR</sequence>
<evidence type="ECO:0000256" key="3">
    <source>
        <dbReference type="ARBA" id="ARBA00023239"/>
    </source>
</evidence>
<reference evidence="6" key="1">
    <citation type="journal article" date="2019" name="Int. J. Syst. Evol. Microbiol.">
        <title>The Global Catalogue of Microorganisms (GCM) 10K type strain sequencing project: providing services to taxonomists for standard genome sequencing and annotation.</title>
        <authorList>
            <consortium name="The Broad Institute Genomics Platform"/>
            <consortium name="The Broad Institute Genome Sequencing Center for Infectious Disease"/>
            <person name="Wu L."/>
            <person name="Ma J."/>
        </authorList>
    </citation>
    <scope>NUCLEOTIDE SEQUENCE [LARGE SCALE GENOMIC DNA]</scope>
    <source>
        <strain evidence="6">JCM 18961</strain>
    </source>
</reference>
<dbReference type="PROSITE" id="PS00166">
    <property type="entry name" value="ENOYL_COA_HYDRATASE"/>
    <property type="match status" value="1"/>
</dbReference>
<comment type="similarity">
    <text evidence="1 4">Belongs to the enoyl-CoA hydratase/isomerase family.</text>
</comment>
<dbReference type="PANTHER" id="PTHR11941:SF169">
    <property type="entry name" value="(7AS)-7A-METHYL-1,5-DIOXO-2,3,5,6,7,7A-HEXAHYDRO-1H-INDENE-CARBOXYL-COA HYDROLASE"/>
    <property type="match status" value="1"/>
</dbReference>
<dbReference type="SUPFAM" id="SSF52096">
    <property type="entry name" value="ClpP/crotonase"/>
    <property type="match status" value="1"/>
</dbReference>
<evidence type="ECO:0000256" key="1">
    <source>
        <dbReference type="ARBA" id="ARBA00005254"/>
    </source>
</evidence>
<keyword evidence="6" id="KW-1185">Reference proteome</keyword>
<dbReference type="CDD" id="cd06558">
    <property type="entry name" value="crotonase-like"/>
    <property type="match status" value="1"/>
</dbReference>
<dbReference type="InterPro" id="IPR018376">
    <property type="entry name" value="Enoyl-CoA_hyd/isom_CS"/>
</dbReference>
<dbReference type="Proteomes" id="UP001500556">
    <property type="component" value="Unassembled WGS sequence"/>
</dbReference>
<evidence type="ECO:0000256" key="2">
    <source>
        <dbReference type="ARBA" id="ARBA00023098"/>
    </source>
</evidence>
<dbReference type="RefSeq" id="WP_345504873.1">
    <property type="nucleotide sequence ID" value="NZ_BAABLO010000012.1"/>
</dbReference>
<dbReference type="InterPro" id="IPR001753">
    <property type="entry name" value="Enoyl-CoA_hydra/iso"/>
</dbReference>
<protein>
    <submittedName>
        <fullName evidence="5">Enoyl-CoA hydratase/isomerase family protein</fullName>
    </submittedName>
</protein>
<evidence type="ECO:0000313" key="5">
    <source>
        <dbReference type="EMBL" id="GAA4730623.1"/>
    </source>
</evidence>
<evidence type="ECO:0000313" key="6">
    <source>
        <dbReference type="Proteomes" id="UP001500556"/>
    </source>
</evidence>